<feature type="region of interest" description="Disordered" evidence="3">
    <location>
        <begin position="1104"/>
        <end position="1129"/>
    </location>
</feature>
<protein>
    <recommendedName>
        <fullName evidence="6">Pentacotripeptide-repeat region of PRORP domain-containing protein</fullName>
    </recommendedName>
</protein>
<dbReference type="GO" id="GO:0006397">
    <property type="term" value="P:mRNA processing"/>
    <property type="evidence" value="ECO:0000318"/>
    <property type="project" value="GO_Central"/>
</dbReference>
<evidence type="ECO:0000256" key="3">
    <source>
        <dbReference type="SAM" id="MobiDB-lite"/>
    </source>
</evidence>
<dbReference type="PANTHER" id="PTHR47942">
    <property type="entry name" value="TETRATRICOPEPTIDE REPEAT (TPR)-LIKE SUPERFAMILY PROTEIN-RELATED"/>
    <property type="match status" value="1"/>
</dbReference>
<dbReference type="Proteomes" id="UP000001449">
    <property type="component" value="Chromosome 2"/>
</dbReference>
<feature type="compositionally biased region" description="Basic residues" evidence="3">
    <location>
        <begin position="216"/>
        <end position="228"/>
    </location>
</feature>
<evidence type="ECO:0000313" key="4">
    <source>
        <dbReference type="EMBL" id="EED95137.1"/>
    </source>
</evidence>
<accession>B8BTQ4</accession>
<feature type="compositionally biased region" description="Polar residues" evidence="3">
    <location>
        <begin position="94"/>
        <end position="104"/>
    </location>
</feature>
<dbReference type="Gene3D" id="1.25.40.10">
    <property type="entry name" value="Tetratricopeptide repeat domain"/>
    <property type="match status" value="2"/>
</dbReference>
<reference evidence="4 5" key="1">
    <citation type="journal article" date="2004" name="Science">
        <title>The genome of the diatom Thalassiosira pseudonana: ecology, evolution, and metabolism.</title>
        <authorList>
            <person name="Armbrust E.V."/>
            <person name="Berges J.A."/>
            <person name="Bowler C."/>
            <person name="Green B.R."/>
            <person name="Martinez D."/>
            <person name="Putnam N.H."/>
            <person name="Zhou S."/>
            <person name="Allen A.E."/>
            <person name="Apt K.E."/>
            <person name="Bechner M."/>
            <person name="Brzezinski M.A."/>
            <person name="Chaal B.K."/>
            <person name="Chiovitti A."/>
            <person name="Davis A.K."/>
            <person name="Demarest M.S."/>
            <person name="Detter J.C."/>
            <person name="Glavina T."/>
            <person name="Goodstein D."/>
            <person name="Hadi M.Z."/>
            <person name="Hellsten U."/>
            <person name="Hildebrand M."/>
            <person name="Jenkins B.D."/>
            <person name="Jurka J."/>
            <person name="Kapitonov V.V."/>
            <person name="Kroger N."/>
            <person name="Lau W.W."/>
            <person name="Lane T.W."/>
            <person name="Larimer F.W."/>
            <person name="Lippmeier J.C."/>
            <person name="Lucas S."/>
            <person name="Medina M."/>
            <person name="Montsant A."/>
            <person name="Obornik M."/>
            <person name="Parker M.S."/>
            <person name="Palenik B."/>
            <person name="Pazour G.J."/>
            <person name="Richardson P.M."/>
            <person name="Rynearson T.A."/>
            <person name="Saito M.A."/>
            <person name="Schwartz D.C."/>
            <person name="Thamatrakoln K."/>
            <person name="Valentin K."/>
            <person name="Vardi A."/>
            <person name="Wilkerson F.P."/>
            <person name="Rokhsar D.S."/>
        </authorList>
    </citation>
    <scope>NUCLEOTIDE SEQUENCE [LARGE SCALE GENOMIC DNA]</scope>
    <source>
        <strain evidence="4 5">CCMP1335</strain>
    </source>
</reference>
<dbReference type="KEGG" id="tps:THAPSDRAFT_21173"/>
<evidence type="ECO:0000313" key="5">
    <source>
        <dbReference type="Proteomes" id="UP000001449"/>
    </source>
</evidence>
<feature type="compositionally biased region" description="Basic and acidic residues" evidence="3">
    <location>
        <begin position="229"/>
        <end position="249"/>
    </location>
</feature>
<dbReference type="EMBL" id="CM000639">
    <property type="protein sequence ID" value="EED95137.1"/>
    <property type="molecule type" value="Genomic_DNA"/>
</dbReference>
<organism evidence="4 5">
    <name type="scientific">Thalassiosira pseudonana</name>
    <name type="common">Marine diatom</name>
    <name type="synonym">Cyclotella nana</name>
    <dbReference type="NCBI Taxonomy" id="35128"/>
    <lineage>
        <taxon>Eukaryota</taxon>
        <taxon>Sar</taxon>
        <taxon>Stramenopiles</taxon>
        <taxon>Ochrophyta</taxon>
        <taxon>Bacillariophyta</taxon>
        <taxon>Coscinodiscophyceae</taxon>
        <taxon>Thalassiosirophycidae</taxon>
        <taxon>Thalassiosirales</taxon>
        <taxon>Thalassiosiraceae</taxon>
        <taxon>Thalassiosira</taxon>
    </lineage>
</organism>
<evidence type="ECO:0000256" key="2">
    <source>
        <dbReference type="SAM" id="Coils"/>
    </source>
</evidence>
<dbReference type="InParanoid" id="B8BTQ4"/>
<dbReference type="PANTHER" id="PTHR47942:SF63">
    <property type="entry name" value="PENTATRICOPEPTIDE REPEAT-CONTAINING PROTEIN"/>
    <property type="match status" value="1"/>
</dbReference>
<keyword evidence="1" id="KW-0677">Repeat</keyword>
<evidence type="ECO:0008006" key="6">
    <source>
        <dbReference type="Google" id="ProtNLM"/>
    </source>
</evidence>
<dbReference type="GO" id="GO:0003729">
    <property type="term" value="F:mRNA binding"/>
    <property type="evidence" value="ECO:0000318"/>
    <property type="project" value="GO_Central"/>
</dbReference>
<proteinExistence type="predicted"/>
<gene>
    <name evidence="4" type="ORF">THAPSDRAFT_21173</name>
</gene>
<name>B8BTQ4_THAPS</name>
<dbReference type="STRING" id="35128.B8BTQ4"/>
<dbReference type="InterPro" id="IPR051222">
    <property type="entry name" value="PPR/CCM1_RNA-binding"/>
</dbReference>
<dbReference type="GeneID" id="7448658"/>
<dbReference type="InterPro" id="IPR011990">
    <property type="entry name" value="TPR-like_helical_dom_sf"/>
</dbReference>
<keyword evidence="5" id="KW-1185">Reference proteome</keyword>
<dbReference type="RefSeq" id="XP_002287694.1">
    <property type="nucleotide sequence ID" value="XM_002287658.1"/>
</dbReference>
<reference evidence="4 5" key="2">
    <citation type="journal article" date="2008" name="Nature">
        <title>The Phaeodactylum genome reveals the evolutionary history of diatom genomes.</title>
        <authorList>
            <person name="Bowler C."/>
            <person name="Allen A.E."/>
            <person name="Badger J.H."/>
            <person name="Grimwood J."/>
            <person name="Jabbari K."/>
            <person name="Kuo A."/>
            <person name="Maheswari U."/>
            <person name="Martens C."/>
            <person name="Maumus F."/>
            <person name="Otillar R.P."/>
            <person name="Rayko E."/>
            <person name="Salamov A."/>
            <person name="Vandepoele K."/>
            <person name="Beszteri B."/>
            <person name="Gruber A."/>
            <person name="Heijde M."/>
            <person name="Katinka M."/>
            <person name="Mock T."/>
            <person name="Valentin K."/>
            <person name="Verret F."/>
            <person name="Berges J.A."/>
            <person name="Brownlee C."/>
            <person name="Cadoret J.P."/>
            <person name="Chiovitti A."/>
            <person name="Choi C.J."/>
            <person name="Coesel S."/>
            <person name="De Martino A."/>
            <person name="Detter J.C."/>
            <person name="Durkin C."/>
            <person name="Falciatore A."/>
            <person name="Fournet J."/>
            <person name="Haruta M."/>
            <person name="Huysman M.J."/>
            <person name="Jenkins B.D."/>
            <person name="Jiroutova K."/>
            <person name="Jorgensen R.E."/>
            <person name="Joubert Y."/>
            <person name="Kaplan A."/>
            <person name="Kroger N."/>
            <person name="Kroth P.G."/>
            <person name="La Roche J."/>
            <person name="Lindquist E."/>
            <person name="Lommer M."/>
            <person name="Martin-Jezequel V."/>
            <person name="Lopez P.J."/>
            <person name="Lucas S."/>
            <person name="Mangogna M."/>
            <person name="McGinnis K."/>
            <person name="Medlin L.K."/>
            <person name="Montsant A."/>
            <person name="Oudot-Le Secq M.P."/>
            <person name="Napoli C."/>
            <person name="Obornik M."/>
            <person name="Parker M.S."/>
            <person name="Petit J.L."/>
            <person name="Porcel B.M."/>
            <person name="Poulsen N."/>
            <person name="Robison M."/>
            <person name="Rychlewski L."/>
            <person name="Rynearson T.A."/>
            <person name="Schmutz J."/>
            <person name="Shapiro H."/>
            <person name="Siaut M."/>
            <person name="Stanley M."/>
            <person name="Sussman M.R."/>
            <person name="Taylor A.R."/>
            <person name="Vardi A."/>
            <person name="von Dassow P."/>
            <person name="Vyverman W."/>
            <person name="Willis A."/>
            <person name="Wyrwicz L.S."/>
            <person name="Rokhsar D.S."/>
            <person name="Weissenbach J."/>
            <person name="Armbrust E.V."/>
            <person name="Green B.R."/>
            <person name="Van de Peer Y."/>
            <person name="Grigoriev I.V."/>
        </authorList>
    </citation>
    <scope>NUCLEOTIDE SEQUENCE [LARGE SCALE GENOMIC DNA]</scope>
    <source>
        <strain evidence="4 5">CCMP1335</strain>
    </source>
</reference>
<dbReference type="AlphaFoldDB" id="B8BTQ4"/>
<dbReference type="PaxDb" id="35128-Thaps21173"/>
<dbReference type="OMA" id="LLDHMEY"/>
<feature type="region of interest" description="Disordered" evidence="3">
    <location>
        <begin position="147"/>
        <end position="167"/>
    </location>
</feature>
<feature type="region of interest" description="Disordered" evidence="3">
    <location>
        <begin position="208"/>
        <end position="251"/>
    </location>
</feature>
<keyword evidence="2" id="KW-0175">Coiled coil</keyword>
<feature type="coiled-coil region" evidence="2">
    <location>
        <begin position="495"/>
        <end position="522"/>
    </location>
</feature>
<dbReference type="GO" id="GO:0005737">
    <property type="term" value="C:cytoplasm"/>
    <property type="evidence" value="ECO:0000318"/>
    <property type="project" value="GO_Central"/>
</dbReference>
<dbReference type="Pfam" id="PF13812">
    <property type="entry name" value="PPR_3"/>
    <property type="match status" value="1"/>
</dbReference>
<dbReference type="HOGENOM" id="CLU_279344_0_0_1"/>
<evidence type="ECO:0000256" key="1">
    <source>
        <dbReference type="ARBA" id="ARBA00022737"/>
    </source>
</evidence>
<feature type="region of interest" description="Disordered" evidence="3">
    <location>
        <begin position="74"/>
        <end position="104"/>
    </location>
</feature>
<dbReference type="InterPro" id="IPR002885">
    <property type="entry name" value="PPR_rpt"/>
</dbReference>
<sequence>MVSSHSSYGTLRLRRRRHDALSMIDARDVDVAGHQRHKRALVLCCLLGIPSASSLLIPHQSSLQNRLRRSPSGWQTSLHAEEQDDVVTSDAKSRVSSQHFPDSTQNYLSSTTPYNLDIARTLFPPLFFNLYQYKKKQHQQTQAKECSNNPSVRHLPQRPSPFLDPSSAQTAERMLRRMMENRYRSDGRTACPDYRTFNLVAGAFGRMRCGTSRPQRQQRKQRGGKRSKEKTVVSWKEEPKHNPKFRSGDSHNYNQIVATTDQAEGRNANTPVTMTPVDKLQELLQLQLQLCHYEGWSLGLRPSVSTYNRILKRLAFRSGNFSRGGDAIQALEWLQLMKSPLPATYLDDISREDMMCCPNAMSYAYVIEALSSYDAATASVTKQLSTIINPTLQSVETLSMELDVDMEVFAVPNGNSLEWFIREAEKLLVVLEEQYHQMLENSNDGSENRSELITALAHSYKCILRGWGRYSVTGDGTKYSSVQDDFDDATPSQKREFAITRANELLCRLEELSNEKRSATQVNFPSVSRRSTAAFLSEEVMQRMLARYELNDLSKAESFVSPSGLHAEDVVTALSGCIAVYAKNKDAPRAESVLNKMIGLYNDGRLGDSFVPDVRAYCTVMTAWSKYDATNAQNDGGKSSSHSVLTGRKQRVYNADRVEYILTRLEDLAESEASKGNNDFVLDATPYNIAIHSRVQAINRLDKPSYSDKAVFYEDEKANERTLLHAMTLLDHMEYDKGIPPDSYTLSILLHAWAQQSRPGNEKAADQAEGLLRRRIQSDDVKKSLDNSNMRTKREKSKDVWPNSKHYSSVLKAHAKTKSAAGAKKALSLLSEMERRYSNADIILYDDGSNCKEKDTNVSGYHIEERDAAKADLVCYSIVIDCFANSRLPEASAVAYRLLQSLEAKYNGGDTSMKPNTRIYTAVILSLVHSPYIGNIEGIDDGGEPSQSSMAWYILEKMKKNGVAPNSFTYNYIINCAAQCNSGDVKARRLSFEIAIRAFQELRKTGDAGSDHNDACQPDSFTFAFVLKACNNLLPIGSPLRTKVLTHTFQECCRAGYLNDAVLDRLWNGVSSSEEFYSLVGCDTSEGNKISVQDLPLEWRRNSANGKRKATRVNDKETWEKGKSLATFK</sequence>
<feature type="compositionally biased region" description="Basic and acidic residues" evidence="3">
    <location>
        <begin position="1112"/>
        <end position="1123"/>
    </location>
</feature>
<dbReference type="eggNOG" id="ENOG502T9TT">
    <property type="taxonomic scope" value="Eukaryota"/>
</dbReference>